<dbReference type="Proteomes" id="UP000654345">
    <property type="component" value="Unassembled WGS sequence"/>
</dbReference>
<sequence length="358" mass="41654">MLEKERFIAFLERPSDLKEMQAGQEVFARQEVHYFIRSIQDVDEALRELAPLLTKVDGFHAGALALLCGSLVERGGDVALPIGTALELTLRQLQQALSYRKVCRDLSGEELFLHFPEATRAHYALNFTLLAAMTMLSRDKQKRKEWQQRQDIRELVSDLWRLCEEQSERYDPLVYIKELLNLLDDKELLILDPLDKRGFLVRLEGVQDRMYHCYALLQYTLLEHVGPGYLNAKPVDPEAVRYAQNRDLAPEDHQRAEELSDEQRFAFYYPGALQQDEEGYELNAFAFFPGSASFYEIPRFDGMPVLLIGEKTTTFTWRPNNMYPVLHDALKSRVRIMRELPLEEVETMLQRIVEHTHS</sequence>
<name>A0ABQ3V3W7_9CHLR</name>
<protein>
    <submittedName>
        <fullName evidence="1">Uncharacterized protein</fullName>
    </submittedName>
</protein>
<dbReference type="EMBL" id="BNJG01000003">
    <property type="protein sequence ID" value="GHO59613.1"/>
    <property type="molecule type" value="Genomic_DNA"/>
</dbReference>
<evidence type="ECO:0000313" key="1">
    <source>
        <dbReference type="EMBL" id="GHO59613.1"/>
    </source>
</evidence>
<keyword evidence="2" id="KW-1185">Reference proteome</keyword>
<gene>
    <name evidence="1" type="ORF">KSB_80880</name>
</gene>
<reference evidence="1 2" key="1">
    <citation type="journal article" date="2021" name="Int. J. Syst. Evol. Microbiol.">
        <title>Reticulibacter mediterranei gen. nov., sp. nov., within the new family Reticulibacteraceae fam. nov., and Ktedonospora formicarum gen. nov., sp. nov., Ktedonobacter robiniae sp. nov., Dictyobacter formicarum sp. nov. and Dictyobacter arantiisoli sp. nov., belonging to the class Ktedonobacteria.</title>
        <authorList>
            <person name="Yabe S."/>
            <person name="Zheng Y."/>
            <person name="Wang C.M."/>
            <person name="Sakai Y."/>
            <person name="Abe K."/>
            <person name="Yokota A."/>
            <person name="Donadio S."/>
            <person name="Cavaletti L."/>
            <person name="Monciardini P."/>
        </authorList>
    </citation>
    <scope>NUCLEOTIDE SEQUENCE [LARGE SCALE GENOMIC DNA]</scope>
    <source>
        <strain evidence="1 2">SOSP1-30</strain>
    </source>
</reference>
<organism evidence="1 2">
    <name type="scientific">Ktedonobacter robiniae</name>
    <dbReference type="NCBI Taxonomy" id="2778365"/>
    <lineage>
        <taxon>Bacteria</taxon>
        <taxon>Bacillati</taxon>
        <taxon>Chloroflexota</taxon>
        <taxon>Ktedonobacteria</taxon>
        <taxon>Ktedonobacterales</taxon>
        <taxon>Ktedonobacteraceae</taxon>
        <taxon>Ktedonobacter</taxon>
    </lineage>
</organism>
<accession>A0ABQ3V3W7</accession>
<evidence type="ECO:0000313" key="2">
    <source>
        <dbReference type="Proteomes" id="UP000654345"/>
    </source>
</evidence>
<dbReference type="RefSeq" id="WP_201375782.1">
    <property type="nucleotide sequence ID" value="NZ_BNJG01000003.1"/>
</dbReference>
<comment type="caution">
    <text evidence="1">The sequence shown here is derived from an EMBL/GenBank/DDBJ whole genome shotgun (WGS) entry which is preliminary data.</text>
</comment>
<proteinExistence type="predicted"/>